<accession>A0A482LZM9</accession>
<evidence type="ECO:0000313" key="1">
    <source>
        <dbReference type="EMBL" id="QBQ66238.1"/>
    </source>
</evidence>
<sequence length="62" mass="7160">MVPNNSFKPNLLPYTKAMAEKACHGFGSTTQVGLTRAIYHERLAFSCYRNSWRSNRNIRIKI</sequence>
<geneLocation type="plasmid" evidence="1">
    <name>p526316-KPC</name>
</geneLocation>
<name>A0A482LZM9_KLEPN</name>
<reference evidence="1" key="1">
    <citation type="submission" date="2018-09" db="EMBL/GenBank/DDBJ databases">
        <authorList>
            <person name="Zhou D."/>
        </authorList>
    </citation>
    <scope>NUCLEOTIDE SEQUENCE</scope>
    <source>
        <strain evidence="1">526316</strain>
        <plasmid evidence="1">p526316-KPC</plasmid>
    </source>
</reference>
<protein>
    <submittedName>
        <fullName evidence="1">Uncharacterized protein</fullName>
    </submittedName>
</protein>
<proteinExistence type="predicted"/>
<dbReference type="EMBL" id="MH909327">
    <property type="protein sequence ID" value="QBQ66238.1"/>
    <property type="molecule type" value="Genomic_DNA"/>
</dbReference>
<organism evidence="1">
    <name type="scientific">Klebsiella pneumoniae</name>
    <dbReference type="NCBI Taxonomy" id="573"/>
    <lineage>
        <taxon>Bacteria</taxon>
        <taxon>Pseudomonadati</taxon>
        <taxon>Pseudomonadota</taxon>
        <taxon>Gammaproteobacteria</taxon>
        <taxon>Enterobacterales</taxon>
        <taxon>Enterobacteriaceae</taxon>
        <taxon>Klebsiella/Raoultella group</taxon>
        <taxon>Klebsiella</taxon>
        <taxon>Klebsiella pneumoniae complex</taxon>
    </lineage>
</organism>
<keyword evidence="1" id="KW-0614">Plasmid</keyword>
<dbReference type="AlphaFoldDB" id="A0A482LZM9"/>